<comment type="caution">
    <text evidence="2">The sequence shown here is derived from an EMBL/GenBank/DDBJ whole genome shotgun (WGS) entry which is preliminary data.</text>
</comment>
<proteinExistence type="predicted"/>
<accession>A0ABX0YNZ7</accession>
<gene>
    <name evidence="2" type="ORF">HBH25_22650</name>
</gene>
<evidence type="ECO:0000313" key="2">
    <source>
        <dbReference type="EMBL" id="NJP03623.1"/>
    </source>
</evidence>
<feature type="domain" description="DUF7831" evidence="1">
    <location>
        <begin position="40"/>
        <end position="118"/>
    </location>
</feature>
<evidence type="ECO:0000259" key="1">
    <source>
        <dbReference type="Pfam" id="PF25176"/>
    </source>
</evidence>
<dbReference type="InterPro" id="IPR057153">
    <property type="entry name" value="DUF7831"/>
</dbReference>
<sequence length="208" mass="23065">MRRFVVEEYETINVDVLRANCDQVYAVELALDGQICAGTMCILAEPNTCGIPVRKAIINDTPVPFSDQDTEREALLQALRKLYKLASGRTLRMPKAGIGAGPHGLAAHSPRIYRDLCQILGDHFGYRPPSTTSTAYRTGGNVSETYHHELFTEVCKRGGYYMASVVAQKHGLTLDQLKAHCLAAGKELDVQNKLFTLHLPTYRWANGE</sequence>
<dbReference type="EMBL" id="JAAVJI010000030">
    <property type="protein sequence ID" value="NJP03623.1"/>
    <property type="molecule type" value="Genomic_DNA"/>
</dbReference>
<dbReference type="Proteomes" id="UP000746535">
    <property type="component" value="Unassembled WGS sequence"/>
</dbReference>
<dbReference type="Pfam" id="PF25176">
    <property type="entry name" value="DUF7831"/>
    <property type="match status" value="1"/>
</dbReference>
<reference evidence="2 3" key="1">
    <citation type="submission" date="2020-03" db="EMBL/GenBank/DDBJ databases">
        <authorList>
            <person name="Wang L."/>
            <person name="He N."/>
            <person name="Li Y."/>
            <person name="Fang Y."/>
            <person name="Zhang F."/>
        </authorList>
    </citation>
    <scope>NUCLEOTIDE SEQUENCE [LARGE SCALE GENOMIC DNA]</scope>
    <source>
        <strain evidence="3">hsmgli-8</strain>
    </source>
</reference>
<organism evidence="2 3">
    <name type="scientific">Pseudomonas quercus</name>
    <dbReference type="NCBI Taxonomy" id="2722792"/>
    <lineage>
        <taxon>Bacteria</taxon>
        <taxon>Pseudomonadati</taxon>
        <taxon>Pseudomonadota</taxon>
        <taxon>Gammaproteobacteria</taxon>
        <taxon>Pseudomonadales</taxon>
        <taxon>Pseudomonadaceae</taxon>
        <taxon>Pseudomonas</taxon>
    </lineage>
</organism>
<protein>
    <recommendedName>
        <fullName evidence="1">DUF7831 domain-containing protein</fullName>
    </recommendedName>
</protein>
<keyword evidence="3" id="KW-1185">Reference proteome</keyword>
<dbReference type="RefSeq" id="WP_168086192.1">
    <property type="nucleotide sequence ID" value="NZ_JAAVJI010000030.1"/>
</dbReference>
<evidence type="ECO:0000313" key="3">
    <source>
        <dbReference type="Proteomes" id="UP000746535"/>
    </source>
</evidence>
<name>A0ABX0YNZ7_9PSED</name>